<feature type="coiled-coil region" evidence="1">
    <location>
        <begin position="173"/>
        <end position="200"/>
    </location>
</feature>
<evidence type="ECO:0000313" key="3">
    <source>
        <dbReference type="Proteomes" id="UP000075578"/>
    </source>
</evidence>
<dbReference type="EMBL" id="LNGD01000232">
    <property type="protein sequence ID" value="KYC45787.1"/>
    <property type="molecule type" value="Genomic_DNA"/>
</dbReference>
<proteinExistence type="predicted"/>
<reference evidence="2 3" key="1">
    <citation type="journal article" date="2016" name="ISME J.">
        <title>Chasing the elusive Euryarchaeota class WSA2: genomes reveal a uniquely fastidious methyl-reducing methanogen.</title>
        <authorList>
            <person name="Nobu M.K."/>
            <person name="Narihiro T."/>
            <person name="Kuroda K."/>
            <person name="Mei R."/>
            <person name="Liu W.T."/>
        </authorList>
    </citation>
    <scope>NUCLEOTIDE SEQUENCE [LARGE SCALE GENOMIC DNA]</scope>
    <source>
        <strain evidence="2">U1lsi0528_Bin089</strain>
    </source>
</reference>
<gene>
    <name evidence="2" type="ORF">AMQ74_01884</name>
</gene>
<protein>
    <submittedName>
        <fullName evidence="2">Uncharacterized protein</fullName>
    </submittedName>
</protein>
<comment type="caution">
    <text evidence="2">The sequence shown here is derived from an EMBL/GenBank/DDBJ whole genome shotgun (WGS) entry which is preliminary data.</text>
</comment>
<keyword evidence="1" id="KW-0175">Coiled coil</keyword>
<organism evidence="2 3">
    <name type="scientific">Candidatus Methanofastidiosum methylothiophilum</name>
    <dbReference type="NCBI Taxonomy" id="1705564"/>
    <lineage>
        <taxon>Archaea</taxon>
        <taxon>Methanobacteriati</taxon>
        <taxon>Methanobacteriota</taxon>
        <taxon>Stenosarchaea group</taxon>
        <taxon>Candidatus Methanofastidiosia</taxon>
        <taxon>Candidatus Methanofastidiosales</taxon>
        <taxon>Candidatus Methanofastidiosaceae</taxon>
        <taxon>Candidatus Methanofastidiosum</taxon>
    </lineage>
</organism>
<dbReference type="AlphaFoldDB" id="A0A150ILH2"/>
<evidence type="ECO:0000256" key="1">
    <source>
        <dbReference type="SAM" id="Coils"/>
    </source>
</evidence>
<sequence length="202" mass="23187">MLEILKVLRSQGFKFKGGDYYNAEAVPVDGEFAMMGHPLARLCKAMGISYMESEKWVMDSSYAPELESRGATGEEICEKEFERLNLQATYVMDKNGKKVQVLDTIRTQEMAYENKWTILELEQELKRLIAVIRNSVKEISDATAQGFTEMSNKMDFHMGGLPMNIQADILRKAIDLDTENRGLKELIENYEKLIKEIIDEKK</sequence>
<dbReference type="Proteomes" id="UP000075578">
    <property type="component" value="Unassembled WGS sequence"/>
</dbReference>
<accession>A0A150ILH2</accession>
<name>A0A150ILH2_9EURY</name>
<evidence type="ECO:0000313" key="2">
    <source>
        <dbReference type="EMBL" id="KYC45787.1"/>
    </source>
</evidence>